<evidence type="ECO:0000256" key="1">
    <source>
        <dbReference type="SAM" id="MobiDB-lite"/>
    </source>
</evidence>
<gene>
    <name evidence="2" type="ORF">CRG98_037460</name>
</gene>
<feature type="region of interest" description="Disordered" evidence="1">
    <location>
        <begin position="169"/>
        <end position="242"/>
    </location>
</feature>
<feature type="compositionally biased region" description="Basic and acidic residues" evidence="1">
    <location>
        <begin position="204"/>
        <end position="220"/>
    </location>
</feature>
<name>A0A2I0IDR7_PUNGR</name>
<proteinExistence type="predicted"/>
<dbReference type="EMBL" id="PGOL01003227">
    <property type="protein sequence ID" value="PKI42144.1"/>
    <property type="molecule type" value="Genomic_DNA"/>
</dbReference>
<comment type="caution">
    <text evidence="2">The sequence shown here is derived from an EMBL/GenBank/DDBJ whole genome shotgun (WGS) entry which is preliminary data.</text>
</comment>
<evidence type="ECO:0000313" key="2">
    <source>
        <dbReference type="EMBL" id="PKI42144.1"/>
    </source>
</evidence>
<reference evidence="2 3" key="1">
    <citation type="submission" date="2017-11" db="EMBL/GenBank/DDBJ databases">
        <title>De-novo sequencing of pomegranate (Punica granatum L.) genome.</title>
        <authorList>
            <person name="Akparov Z."/>
            <person name="Amiraslanov A."/>
            <person name="Hajiyeva S."/>
            <person name="Abbasov M."/>
            <person name="Kaur K."/>
            <person name="Hamwieh A."/>
            <person name="Solovyev V."/>
            <person name="Salamov A."/>
            <person name="Braich B."/>
            <person name="Kosarev P."/>
            <person name="Mahmoud A."/>
            <person name="Hajiyev E."/>
            <person name="Babayeva S."/>
            <person name="Izzatullayeva V."/>
            <person name="Mammadov A."/>
            <person name="Mammadov A."/>
            <person name="Sharifova S."/>
            <person name="Ojaghi J."/>
            <person name="Eynullazada K."/>
            <person name="Bayramov B."/>
            <person name="Abdulazimova A."/>
            <person name="Shahmuradov I."/>
        </authorList>
    </citation>
    <scope>NUCLEOTIDE SEQUENCE [LARGE SCALE GENOMIC DNA]</scope>
    <source>
        <strain evidence="3">cv. AG2017</strain>
        <tissue evidence="2">Leaf</tissue>
    </source>
</reference>
<protein>
    <submittedName>
        <fullName evidence="2">Uncharacterized protein</fullName>
    </submittedName>
</protein>
<sequence length="242" mass="25892">MGERRNHDALIESPVIRCEVVEVPALACLENLVAGWAKTEFPPVLVLFHIDGAGDTLAVCLEAGTGDVVVLQPNLPNHAVSTGWTNLSVIPDDGDDLERMEGDVLISIDADVGDDGLLINHIVLFVVDCDELALNEELELLEGSSSSENEMLLEKIKLTISSIWPEEELGHNGGHAATGQATERGPVEGNNRPAGPGAAADSAQEARRPPDRLGVQERSVHVGMSATFRDMNQSRAGRTRLP</sequence>
<organism evidence="2 3">
    <name type="scientific">Punica granatum</name>
    <name type="common">Pomegranate</name>
    <dbReference type="NCBI Taxonomy" id="22663"/>
    <lineage>
        <taxon>Eukaryota</taxon>
        <taxon>Viridiplantae</taxon>
        <taxon>Streptophyta</taxon>
        <taxon>Embryophyta</taxon>
        <taxon>Tracheophyta</taxon>
        <taxon>Spermatophyta</taxon>
        <taxon>Magnoliopsida</taxon>
        <taxon>eudicotyledons</taxon>
        <taxon>Gunneridae</taxon>
        <taxon>Pentapetalae</taxon>
        <taxon>rosids</taxon>
        <taxon>malvids</taxon>
        <taxon>Myrtales</taxon>
        <taxon>Lythraceae</taxon>
        <taxon>Punica</taxon>
    </lineage>
</organism>
<dbReference type="AlphaFoldDB" id="A0A2I0IDR7"/>
<accession>A0A2I0IDR7</accession>
<keyword evidence="3" id="KW-1185">Reference proteome</keyword>
<evidence type="ECO:0000313" key="3">
    <source>
        <dbReference type="Proteomes" id="UP000233551"/>
    </source>
</evidence>
<dbReference type="Proteomes" id="UP000233551">
    <property type="component" value="Unassembled WGS sequence"/>
</dbReference>